<sequence>MTPDMTETETRPSERASEPGRRPEKLRNIEVWARSAPIRLAGYEDDLAEPHILQGID</sequence>
<reference evidence="2" key="1">
    <citation type="submission" date="2022-10" db="EMBL/GenBank/DDBJ databases">
        <title>The complete genomes of actinobacterial strains from the NBC collection.</title>
        <authorList>
            <person name="Joergensen T.S."/>
            <person name="Alvarez Arevalo M."/>
            <person name="Sterndorff E.B."/>
            <person name="Faurdal D."/>
            <person name="Vuksanovic O."/>
            <person name="Mourched A.-S."/>
            <person name="Charusanti P."/>
            <person name="Shaw S."/>
            <person name="Blin K."/>
            <person name="Weber T."/>
        </authorList>
    </citation>
    <scope>NUCLEOTIDE SEQUENCE</scope>
    <source>
        <strain evidence="2">NBC_00148</strain>
    </source>
</reference>
<evidence type="ECO:0000313" key="2">
    <source>
        <dbReference type="EMBL" id="WTQ78725.1"/>
    </source>
</evidence>
<feature type="region of interest" description="Disordered" evidence="1">
    <location>
        <begin position="1"/>
        <end position="24"/>
    </location>
</feature>
<gene>
    <name evidence="2" type="ORF">OG222_34470</name>
</gene>
<name>A0AAU1M4X9_9ACTN</name>
<organism evidence="2">
    <name type="scientific">Streptomyces sp. NBC_00148</name>
    <dbReference type="NCBI Taxonomy" id="2903626"/>
    <lineage>
        <taxon>Bacteria</taxon>
        <taxon>Bacillati</taxon>
        <taxon>Actinomycetota</taxon>
        <taxon>Actinomycetes</taxon>
        <taxon>Kitasatosporales</taxon>
        <taxon>Streptomycetaceae</taxon>
        <taxon>Streptomyces</taxon>
    </lineage>
</organism>
<dbReference type="EMBL" id="CP108169">
    <property type="protein sequence ID" value="WTQ78725.1"/>
    <property type="molecule type" value="Genomic_DNA"/>
</dbReference>
<feature type="compositionally biased region" description="Basic and acidic residues" evidence="1">
    <location>
        <begin position="8"/>
        <end position="24"/>
    </location>
</feature>
<accession>A0AAU1M4X9</accession>
<evidence type="ECO:0000256" key="1">
    <source>
        <dbReference type="SAM" id="MobiDB-lite"/>
    </source>
</evidence>
<protein>
    <submittedName>
        <fullName evidence="2">Uncharacterized protein</fullName>
    </submittedName>
</protein>
<proteinExistence type="predicted"/>
<dbReference type="AlphaFoldDB" id="A0AAU1M4X9"/>